<dbReference type="KEGG" id="pdj:D0907_08230"/>
<protein>
    <submittedName>
        <fullName evidence="1">Uncharacterized protein</fullName>
    </submittedName>
</protein>
<dbReference type="GeneID" id="99505444"/>
<evidence type="ECO:0000313" key="1">
    <source>
        <dbReference type="EMBL" id="AXV65255.1"/>
    </source>
</evidence>
<proteinExistence type="predicted"/>
<reference evidence="1 2" key="1">
    <citation type="submission" date="2018-08" db="EMBL/GenBank/DDBJ databases">
        <title>Draft genome sequence of Pseudoalteromonas donghaensis HJ51.</title>
        <authorList>
            <person name="Oh J."/>
            <person name="Roh D."/>
        </authorList>
    </citation>
    <scope>NUCLEOTIDE SEQUENCE [LARGE SCALE GENOMIC DNA]</scope>
    <source>
        <strain evidence="1 2">HJ51</strain>
    </source>
</reference>
<sequence length="158" mass="18310">MSTVTSAKKVTESHRKATRLCTCVVCVETPETIARLVQEHLAPPPIYLSQLRQLEEKLTHCISAIEPIDQEDAPQDYCLKMSFEQEGLTAQQAEYNFWIAKLEKLEERETLRLEGWLKWHKAEIRHRQKMRLLSYLVGLWRDLAAFCGLGKSAKQNLK</sequence>
<name>A0AAD0RZ90_9GAMM</name>
<gene>
    <name evidence="1" type="ORF">D0907_08230</name>
</gene>
<organism evidence="1 2">
    <name type="scientific">Pseudoalteromonas lipolytica</name>
    <dbReference type="NCBI Taxonomy" id="570156"/>
    <lineage>
        <taxon>Bacteria</taxon>
        <taxon>Pseudomonadati</taxon>
        <taxon>Pseudomonadota</taxon>
        <taxon>Gammaproteobacteria</taxon>
        <taxon>Alteromonadales</taxon>
        <taxon>Pseudoalteromonadaceae</taxon>
        <taxon>Pseudoalteromonas</taxon>
    </lineage>
</organism>
<dbReference type="Proteomes" id="UP000264605">
    <property type="component" value="Chromosome"/>
</dbReference>
<dbReference type="AlphaFoldDB" id="A0AAD0RZ90"/>
<dbReference type="EMBL" id="CP032090">
    <property type="protein sequence ID" value="AXV65255.1"/>
    <property type="molecule type" value="Genomic_DNA"/>
</dbReference>
<accession>A0AAD0RZ90</accession>
<evidence type="ECO:0000313" key="2">
    <source>
        <dbReference type="Proteomes" id="UP000264605"/>
    </source>
</evidence>
<dbReference type="RefSeq" id="WP_118844284.1">
    <property type="nucleotide sequence ID" value="NZ_CP032090.1"/>
</dbReference>